<organism evidence="1 2">
    <name type="scientific">Hohenbuehelia grisea</name>
    <dbReference type="NCBI Taxonomy" id="104357"/>
    <lineage>
        <taxon>Eukaryota</taxon>
        <taxon>Fungi</taxon>
        <taxon>Dikarya</taxon>
        <taxon>Basidiomycota</taxon>
        <taxon>Agaricomycotina</taxon>
        <taxon>Agaricomycetes</taxon>
        <taxon>Agaricomycetidae</taxon>
        <taxon>Agaricales</taxon>
        <taxon>Pleurotineae</taxon>
        <taxon>Pleurotaceae</taxon>
        <taxon>Hohenbuehelia</taxon>
    </lineage>
</organism>
<name>A0ABR3JUR8_9AGAR</name>
<comment type="caution">
    <text evidence="1">The sequence shown here is derived from an EMBL/GenBank/DDBJ whole genome shotgun (WGS) entry which is preliminary data.</text>
</comment>
<dbReference type="EMBL" id="JASNQZ010000003">
    <property type="protein sequence ID" value="KAL0959272.1"/>
    <property type="molecule type" value="Genomic_DNA"/>
</dbReference>
<dbReference type="SUPFAM" id="SSF52047">
    <property type="entry name" value="RNI-like"/>
    <property type="match status" value="1"/>
</dbReference>
<accession>A0ABR3JUR8</accession>
<dbReference type="Gene3D" id="3.80.10.10">
    <property type="entry name" value="Ribonuclease Inhibitor"/>
    <property type="match status" value="1"/>
</dbReference>
<keyword evidence="2" id="KW-1185">Reference proteome</keyword>
<sequence>MPTTITCRRLDAVAARVGSQKVLYVPHDIWLYIASFLPIRAVRNLYSVNSSFFDIAMDARYRQVDLCGGLDRVMSRKLDHMKDQHVSTRIRCLHIRPWHIDDIEPPKPGYFSRIRKKIKRMVDPEFPELEAKQLVQRRVQTELKVIMDVVKTIKDGVTEYFIEWDEQPLYHALFFSTLLHPLLRHVAHNLRKLTIKVPVERFRALIPSERKSQPVVLKNLRELRITLFTGSLPKKEIDENLEVLILFMHNVASTLQTLSITTTHNSANLDLSRFFHLLGKFPRLRHFSLSIPADGAHLSDVSSLKEFLFEHTLRSLSLTTLPSTSGVVQHYDAQEPCWIPKTLKDAHFEELDTLTVSLIDFRRAREPTLRFLRSFAPNLTTLVLVDHLLTFEEVQHVLGPSVFRGMSRLERLAFSMTNFGPALMDFVVHTHPRLERLDVVFDHLSHGFHLDIFVMAMESRMYTECLISQVGLQLYSRARRALLPRNAAERLSGAFQACLPQFDELTFV</sequence>
<reference evidence="2" key="1">
    <citation type="submission" date="2024-06" db="EMBL/GenBank/DDBJ databases">
        <title>Multi-omics analyses provide insights into the biosynthesis of the anticancer antibiotic pleurotin in Hohenbuehelia grisea.</title>
        <authorList>
            <person name="Weaver J.A."/>
            <person name="Alberti F."/>
        </authorList>
    </citation>
    <scope>NUCLEOTIDE SEQUENCE [LARGE SCALE GENOMIC DNA]</scope>
    <source>
        <strain evidence="2">T-177</strain>
    </source>
</reference>
<dbReference type="Proteomes" id="UP001556367">
    <property type="component" value="Unassembled WGS sequence"/>
</dbReference>
<evidence type="ECO:0000313" key="1">
    <source>
        <dbReference type="EMBL" id="KAL0959272.1"/>
    </source>
</evidence>
<evidence type="ECO:0008006" key="3">
    <source>
        <dbReference type="Google" id="ProtNLM"/>
    </source>
</evidence>
<dbReference type="InterPro" id="IPR032675">
    <property type="entry name" value="LRR_dom_sf"/>
</dbReference>
<proteinExistence type="predicted"/>
<evidence type="ECO:0000313" key="2">
    <source>
        <dbReference type="Proteomes" id="UP001556367"/>
    </source>
</evidence>
<protein>
    <recommendedName>
        <fullName evidence="3">F-box domain-containing protein</fullName>
    </recommendedName>
</protein>
<gene>
    <name evidence="1" type="ORF">HGRIS_014543</name>
</gene>